<dbReference type="Proteomes" id="UP000488299">
    <property type="component" value="Unassembled WGS sequence"/>
</dbReference>
<comment type="subcellular location">
    <subcellularLocation>
        <location evidence="1">Cell outer membrane</location>
    </subcellularLocation>
</comment>
<dbReference type="InterPro" id="IPR011990">
    <property type="entry name" value="TPR-like_helical_dom_sf"/>
</dbReference>
<evidence type="ECO:0000313" key="9">
    <source>
        <dbReference type="Proteomes" id="UP000488299"/>
    </source>
</evidence>
<proteinExistence type="predicted"/>
<dbReference type="GO" id="GO:0009279">
    <property type="term" value="C:cell outer membrane"/>
    <property type="evidence" value="ECO:0007669"/>
    <property type="project" value="UniProtKB-SubCell"/>
</dbReference>
<evidence type="ECO:0000256" key="5">
    <source>
        <dbReference type="SAM" id="MobiDB-lite"/>
    </source>
</evidence>
<dbReference type="Gene3D" id="3.30.1330.60">
    <property type="entry name" value="OmpA-like domain"/>
    <property type="match status" value="1"/>
</dbReference>
<dbReference type="InterPro" id="IPR036737">
    <property type="entry name" value="OmpA-like_sf"/>
</dbReference>
<feature type="signal peptide" evidence="6">
    <location>
        <begin position="1"/>
        <end position="22"/>
    </location>
</feature>
<comment type="caution">
    <text evidence="8">The sequence shown here is derived from an EMBL/GenBank/DDBJ whole genome shotgun (WGS) entry which is preliminary data.</text>
</comment>
<evidence type="ECO:0000256" key="4">
    <source>
        <dbReference type="PROSITE-ProRule" id="PRU00473"/>
    </source>
</evidence>
<dbReference type="InterPro" id="IPR006664">
    <property type="entry name" value="OMP_bac"/>
</dbReference>
<evidence type="ECO:0000256" key="3">
    <source>
        <dbReference type="ARBA" id="ARBA00023237"/>
    </source>
</evidence>
<dbReference type="PRINTS" id="PR01021">
    <property type="entry name" value="OMPADOMAIN"/>
</dbReference>
<gene>
    <name evidence="8" type="ORF">F5984_03480</name>
</gene>
<feature type="region of interest" description="Disordered" evidence="5">
    <location>
        <begin position="224"/>
        <end position="258"/>
    </location>
</feature>
<accession>A0A7J5U5G9</accession>
<keyword evidence="3" id="KW-0998">Cell outer membrane</keyword>
<dbReference type="CDD" id="cd07185">
    <property type="entry name" value="OmpA_C-like"/>
    <property type="match status" value="1"/>
</dbReference>
<dbReference type="Pfam" id="PF00691">
    <property type="entry name" value="OmpA"/>
    <property type="match status" value="1"/>
</dbReference>
<dbReference type="Gene3D" id="1.25.40.10">
    <property type="entry name" value="Tetratricopeptide repeat domain"/>
    <property type="match status" value="1"/>
</dbReference>
<dbReference type="InterPro" id="IPR050330">
    <property type="entry name" value="Bact_OuterMem_StrucFunc"/>
</dbReference>
<dbReference type="InterPro" id="IPR006665">
    <property type="entry name" value="OmpA-like"/>
</dbReference>
<organism evidence="8 9">
    <name type="scientific">Rudanella paleaurantiibacter</name>
    <dbReference type="NCBI Taxonomy" id="2614655"/>
    <lineage>
        <taxon>Bacteria</taxon>
        <taxon>Pseudomonadati</taxon>
        <taxon>Bacteroidota</taxon>
        <taxon>Cytophagia</taxon>
        <taxon>Cytophagales</taxon>
        <taxon>Cytophagaceae</taxon>
        <taxon>Rudanella</taxon>
    </lineage>
</organism>
<dbReference type="PANTHER" id="PTHR30329:SF21">
    <property type="entry name" value="LIPOPROTEIN YIAD-RELATED"/>
    <property type="match status" value="1"/>
</dbReference>
<reference evidence="8 9" key="1">
    <citation type="submission" date="2019-10" db="EMBL/GenBank/DDBJ databases">
        <title>Rudanella paleaurantiibacter sp. nov., isolated from sludge.</title>
        <authorList>
            <person name="Xu S.Q."/>
        </authorList>
    </citation>
    <scope>NUCLEOTIDE SEQUENCE [LARGE SCALE GENOMIC DNA]</scope>
    <source>
        <strain evidence="8 9">HX-22-17</strain>
    </source>
</reference>
<dbReference type="Pfam" id="PF07676">
    <property type="entry name" value="PD40"/>
    <property type="match status" value="2"/>
</dbReference>
<sequence>MLRTSKHALWLWLGLLATPAMSQSIVKQADRQFDMLAYSKAADLYEQALQTNTVVSKADVRAARAKLAYSYRQVRDTQSAERVYRELIADGELPTEYAQCYLYYAQALASNGKYREAQEAYEKYNAVQKDDSRGPTFSKLYRDVTVLSRNAGSYKVEFLNINTNKAEFSPMLYKDGFVFVSSQGNDNKLMKRVFSWNETPFLDLYYMPERKSVKAVKTASVGGTKESAQTARTNKGARALGRDEYTPPTSNDSRTVGHFGGINVSEGLGYEDKPITESARFSQSLNTKYHEGPATFSKDGSRVIFTRNNYTDGKYRESSDGINKLKLYAAEQKNGVWGDAKELELNSNEYSTGHPSLGPGTNGEPDQMLYFASDMPGGFGGTDIYVSRWEKDRWGKPVNLGPEVNTKGNELFPFVDEKGSLYFSSDGHAGLADLDIFFAPMSNDGLKAKTVINMGEPINSNKDDFGLVTDGERKLGYFSSNRRNGGADDDIYRFRREGSAFPCRELVVVVVDAQSKAPLANASLAVEDADNTSDKRELKTDAEGNVRICLDPDNEFRFLASSEGYQDNKIGFSSHSLQDDQPTRLEIPLAKPVPAEPVVTKNTLRGRVTTQLDKKPIAGVKVVLRNECDGTTQEVITGEDGSYSFETKAGCDYTLEAMKDNMGTMGSKITKEGVGSTDLVMFKKGDVIKVENIYYDLNKFNIRNDAAAELDKLVELMKKYPSMTIEMRSHTDSRSSAQYNKTLSSNRAKAAVAYLKSKGIKPTRLVAKGYGESLLVNKCKDGVNCPEEDHQQNRRTEIKILSFSEGAKK</sequence>
<name>A0A7J5U5G9_9BACT</name>
<dbReference type="Pfam" id="PF13620">
    <property type="entry name" value="CarboxypepD_reg"/>
    <property type="match status" value="1"/>
</dbReference>
<dbReference type="PROSITE" id="PS51123">
    <property type="entry name" value="OMPA_2"/>
    <property type="match status" value="1"/>
</dbReference>
<dbReference type="EMBL" id="WELI01000001">
    <property type="protein sequence ID" value="KAB7733016.1"/>
    <property type="molecule type" value="Genomic_DNA"/>
</dbReference>
<dbReference type="SUPFAM" id="SSF82171">
    <property type="entry name" value="DPP6 N-terminal domain-like"/>
    <property type="match status" value="1"/>
</dbReference>
<dbReference type="RefSeq" id="WP_152122797.1">
    <property type="nucleotide sequence ID" value="NZ_WELI01000001.1"/>
</dbReference>
<keyword evidence="2 4" id="KW-0472">Membrane</keyword>
<evidence type="ECO:0000256" key="6">
    <source>
        <dbReference type="SAM" id="SignalP"/>
    </source>
</evidence>
<evidence type="ECO:0000256" key="1">
    <source>
        <dbReference type="ARBA" id="ARBA00004442"/>
    </source>
</evidence>
<keyword evidence="6" id="KW-0732">Signal</keyword>
<protein>
    <submittedName>
        <fullName evidence="8">OmpA family protein</fullName>
    </submittedName>
</protein>
<dbReference type="SUPFAM" id="SSF49478">
    <property type="entry name" value="Cna protein B-type domain"/>
    <property type="match status" value="1"/>
</dbReference>
<evidence type="ECO:0000259" key="7">
    <source>
        <dbReference type="PROSITE" id="PS51123"/>
    </source>
</evidence>
<evidence type="ECO:0000313" key="8">
    <source>
        <dbReference type="EMBL" id="KAB7733016.1"/>
    </source>
</evidence>
<feature type="domain" description="OmpA-like" evidence="7">
    <location>
        <begin position="682"/>
        <end position="804"/>
    </location>
</feature>
<dbReference type="AlphaFoldDB" id="A0A7J5U5G9"/>
<evidence type="ECO:0000256" key="2">
    <source>
        <dbReference type="ARBA" id="ARBA00023136"/>
    </source>
</evidence>
<dbReference type="SUPFAM" id="SSF103088">
    <property type="entry name" value="OmpA-like"/>
    <property type="match status" value="1"/>
</dbReference>
<dbReference type="InterPro" id="IPR011659">
    <property type="entry name" value="WD40"/>
</dbReference>
<dbReference type="Gene3D" id="2.60.40.1120">
    <property type="entry name" value="Carboxypeptidase-like, regulatory domain"/>
    <property type="match status" value="2"/>
</dbReference>
<dbReference type="PANTHER" id="PTHR30329">
    <property type="entry name" value="STATOR ELEMENT OF FLAGELLAR MOTOR COMPLEX"/>
    <property type="match status" value="1"/>
</dbReference>
<feature type="chain" id="PRO_5029651475" evidence="6">
    <location>
        <begin position="23"/>
        <end position="809"/>
    </location>
</feature>
<dbReference type="SUPFAM" id="SSF48452">
    <property type="entry name" value="TPR-like"/>
    <property type="match status" value="1"/>
</dbReference>
<keyword evidence="9" id="KW-1185">Reference proteome</keyword>